<dbReference type="RefSeq" id="WP_210579077.1">
    <property type="nucleotide sequence ID" value="NZ_LK995475.1"/>
</dbReference>
<organism evidence="1">
    <name type="scientific">Actinomyces succiniciruminis</name>
    <dbReference type="NCBI Taxonomy" id="1522002"/>
    <lineage>
        <taxon>Bacteria</taxon>
        <taxon>Bacillati</taxon>
        <taxon>Actinomycetota</taxon>
        <taxon>Actinomycetes</taxon>
        <taxon>Actinomycetales</taxon>
        <taxon>Actinomycetaceae</taxon>
        <taxon>Actinomyces</taxon>
    </lineage>
</organism>
<feature type="non-terminal residue" evidence="1">
    <location>
        <position position="251"/>
    </location>
</feature>
<reference evidence="1" key="1">
    <citation type="submission" date="2014-07" db="EMBL/GenBank/DDBJ databases">
        <authorList>
            <person name="Zhang J.E."/>
            <person name="Yang H."/>
            <person name="Guo J."/>
            <person name="Deng Z."/>
            <person name="Luo H."/>
            <person name="Luo M."/>
            <person name="Zhao B."/>
        </authorList>
    </citation>
    <scope>NUCLEOTIDE SEQUENCE</scope>
    <source>
        <strain evidence="1">AM4</strain>
    </source>
</reference>
<dbReference type="EMBL" id="LK995475">
    <property type="protein sequence ID" value="CED90566.1"/>
    <property type="molecule type" value="Genomic_DNA"/>
</dbReference>
<proteinExistence type="predicted"/>
<dbReference type="AlphaFoldDB" id="A0A1L7RGJ4"/>
<accession>A0A1L7RGJ4</accession>
<name>A0A1L7RGJ4_9ACTO</name>
<evidence type="ECO:0000313" key="1">
    <source>
        <dbReference type="EMBL" id="CED90566.1"/>
    </source>
</evidence>
<protein>
    <submittedName>
        <fullName evidence="1">Uncharacterized protein</fullName>
    </submittedName>
</protein>
<gene>
    <name evidence="1" type="ORF">AAM4_0671</name>
</gene>
<sequence length="251" mass="27544">MSTEYSLTGPGGPFFGDYIRILGEAADLDPMPPTVAAALIGEPAEIVTAMAEQMDADGTTAPALTWQTLWPAHREQAKRRIAEALEYLALHGTEGAGAVTLNQVICRLGRVKEASDLDARRVVQEIVNRPALTAASAAALTGQPKTDFNEHVAWEGLTSAQQAAIVRRVHHAVRLLHDDDTEVTFKTVTRTAGRRDYDKRVTDLYTRRIIEHLSNAGKVRTATAEKVCGTPEGELTRWGPRIAWGWIDPRW</sequence>